<protein>
    <recommendedName>
        <fullName evidence="3">VPS9 domain-containing protein</fullName>
    </recommendedName>
</protein>
<evidence type="ECO:0000259" key="3">
    <source>
        <dbReference type="PROSITE" id="PS51205"/>
    </source>
</evidence>
<dbReference type="Pfam" id="PF02204">
    <property type="entry name" value="VPS9"/>
    <property type="match status" value="1"/>
</dbReference>
<feature type="region of interest" description="Disordered" evidence="2">
    <location>
        <begin position="474"/>
        <end position="496"/>
    </location>
</feature>
<dbReference type="SUPFAM" id="SSF48403">
    <property type="entry name" value="Ankyrin repeat"/>
    <property type="match status" value="1"/>
</dbReference>
<feature type="compositionally biased region" description="Basic and acidic residues" evidence="2">
    <location>
        <begin position="481"/>
        <end position="490"/>
    </location>
</feature>
<sequence>MPYPLNPFLAAFFNSSLPTQCNPTSNHILLVPTTEVLLTCRDAEFGNAAVAELPNLDEFLASHVIRMPNPRVAAAAANASGGKDGGVNLREMRGKAKPYGTFNGRSVVIKDNLVYSNKGFKSLNHATLIGDTIWYADTLEPKPWLIYYISRPLLGNWEPVTTTPAILPRIIPSNTTVNALAATAAGEASPRGPIQTQQQQSKIGSASGTSDDSGPSTPRKKDIKSFHDLLNHFPVIARQMQPGLDKIYREFTSAFEQTLPLPPTANHTPDSELDEGSAAAAESNRVESANSGGSNGSHVVLNVSVATNGTDGQNGSNMSTYSGSQVSEEFYPDDDEHAMRTSLETAVTTAIDIFQGVDKQQLSHLGATTDLTGPLVERLIERYISENLHHIIFPHLSALKRQEDLELEAKIRQMDSIDLSQLGMDIDGGPRKKHEVTLALGRVVEEFRKIATAACPQDMLSILLATVKSVSQLTSSPPKGDGSDTDKDATGDDSNQANAEKPLIMINADTLVSLLLYIIIRAQQRHLLARFIYMRHFIFIDDVDGGEMGYALSTFEAVLTYLISDSSGLRRASRRNKSLWEATAKGDLDAIKAIMEPSPEDAVEARDVDSDNGEEDSSSRRVSSGEWQSSLTSFGFSNSSAPSSSRSSRTSRRSSLVLSESEAYSRGSGLGHVFPFQADRGDNGTVDFSLHFPIKRTKRVALDTRSMSSSSEISYRSRATSFGSNMDGSIAGDISVERLSKTHDSLGESLLMMAVQNERIETLKYYLSLRAYFPVSFVLGDVNHEETTLLSAAVQLGNKDLIMTVINVLADSDEVTPDQMAAYFSLQDIWGRSVAHYLFHAPFLIESYGSMMPWRQRDKKGQTPLFALCRSYDHEAYYEMVSEGIRVTTATQSDSGRLHVSEHVDARGNTLLHIVNHTQLAARILQLCDVDVNAVNDKMFTPLMVASKYGRLPMVQTLFRDPRVDIGAKELRGLTAVELAKDDEVRNKIDDLTLLSMPSGPDIRTTSVVRSYFVEDASVRFVVKSGHAVSPVSYAVTTCRRSQTDFEHLTRLLALENPASWIPSVAGLRSPFQIPSKPSRAMLKDLQLRMDWFLRMMIMHPTFAQHEMLWEFILVPDIQPDMMAQRSRLKAETRAEKVRDELEPLTDIREVEQFVDHARELVRGVNHSTKSVMRRANAVSIASSAMECYVRALAIPQANAHVQFRAAFLAIQSTVEAILVALGRPPRLILQIQAARKQAEREYQSMNRSTRWPLGLLDDARQRLKEEREERARQSEAASDDLSRELRSSQQTVAAELAGWQDMHERIGRRAIRDLARGMLVQEQDRLEAMKRALRCVQQPVEVPSATASRGC</sequence>
<dbReference type="AlphaFoldDB" id="U7Q6I5"/>
<dbReference type="GO" id="GO:0045022">
    <property type="term" value="P:early endosome to late endosome transport"/>
    <property type="evidence" value="ECO:0007669"/>
    <property type="project" value="TreeGrafter"/>
</dbReference>
<feature type="compositionally biased region" description="Polar residues" evidence="2">
    <location>
        <begin position="194"/>
        <end position="216"/>
    </location>
</feature>
<evidence type="ECO:0000313" key="5">
    <source>
        <dbReference type="Proteomes" id="UP000018087"/>
    </source>
</evidence>
<dbReference type="InterPro" id="IPR002110">
    <property type="entry name" value="Ankyrin_rpt"/>
</dbReference>
<feature type="region of interest" description="Disordered" evidence="2">
    <location>
        <begin position="259"/>
        <end position="328"/>
    </location>
</feature>
<feature type="region of interest" description="Disordered" evidence="2">
    <location>
        <begin position="1266"/>
        <end position="1285"/>
    </location>
</feature>
<dbReference type="InterPro" id="IPR036770">
    <property type="entry name" value="Ankyrin_rpt-contain_sf"/>
</dbReference>
<dbReference type="CDD" id="cd06093">
    <property type="entry name" value="PX_domain"/>
    <property type="match status" value="1"/>
</dbReference>
<proteinExistence type="inferred from homology"/>
<dbReference type="GO" id="GO:0035091">
    <property type="term" value="F:phosphatidylinositol binding"/>
    <property type="evidence" value="ECO:0007669"/>
    <property type="project" value="InterPro"/>
</dbReference>
<feature type="compositionally biased region" description="Low complexity" evidence="2">
    <location>
        <begin position="629"/>
        <end position="656"/>
    </location>
</feature>
<dbReference type="GO" id="GO:0030133">
    <property type="term" value="C:transport vesicle"/>
    <property type="evidence" value="ECO:0007669"/>
    <property type="project" value="TreeGrafter"/>
</dbReference>
<dbReference type="STRING" id="1391915.U7Q6I5"/>
<dbReference type="SUPFAM" id="SSF109993">
    <property type="entry name" value="VPS9 domain"/>
    <property type="match status" value="1"/>
</dbReference>
<feature type="domain" description="VPS9" evidence="3">
    <location>
        <begin position="401"/>
        <end position="571"/>
    </location>
</feature>
<dbReference type="GO" id="GO:0097422">
    <property type="term" value="C:tubular endosome"/>
    <property type="evidence" value="ECO:0007669"/>
    <property type="project" value="TreeGrafter"/>
</dbReference>
<dbReference type="Pfam" id="PF13857">
    <property type="entry name" value="Ank_5"/>
    <property type="match status" value="1"/>
</dbReference>
<dbReference type="InterPro" id="IPR036871">
    <property type="entry name" value="PX_dom_sf"/>
</dbReference>
<evidence type="ECO:0000313" key="4">
    <source>
        <dbReference type="EMBL" id="ERT03474.1"/>
    </source>
</evidence>
<dbReference type="GO" id="GO:0005769">
    <property type="term" value="C:early endosome"/>
    <property type="evidence" value="ECO:0007669"/>
    <property type="project" value="TreeGrafter"/>
</dbReference>
<dbReference type="InterPro" id="IPR051248">
    <property type="entry name" value="UPF0507/Ank_repeat_27"/>
</dbReference>
<comment type="similarity">
    <text evidence="1">Belongs to the UPF0507 family.</text>
</comment>
<dbReference type="PROSITE" id="PS51205">
    <property type="entry name" value="VPS9"/>
    <property type="match status" value="1"/>
</dbReference>
<dbReference type="GO" id="GO:0005770">
    <property type="term" value="C:late endosome"/>
    <property type="evidence" value="ECO:0007669"/>
    <property type="project" value="TreeGrafter"/>
</dbReference>
<dbReference type="InterPro" id="IPR037191">
    <property type="entry name" value="VPS9_dom_sf"/>
</dbReference>
<name>U7Q6I5_SPOS1</name>
<organism evidence="4 5">
    <name type="scientific">Sporothrix schenckii (strain ATCC 58251 / de Perez 2211183)</name>
    <name type="common">Rose-picker's disease fungus</name>
    <dbReference type="NCBI Taxonomy" id="1391915"/>
    <lineage>
        <taxon>Eukaryota</taxon>
        <taxon>Fungi</taxon>
        <taxon>Dikarya</taxon>
        <taxon>Ascomycota</taxon>
        <taxon>Pezizomycotina</taxon>
        <taxon>Sordariomycetes</taxon>
        <taxon>Sordariomycetidae</taxon>
        <taxon>Ophiostomatales</taxon>
        <taxon>Ophiostomataceae</taxon>
        <taxon>Sporothrix</taxon>
    </lineage>
</organism>
<dbReference type="GO" id="GO:0005886">
    <property type="term" value="C:plasma membrane"/>
    <property type="evidence" value="ECO:0007669"/>
    <property type="project" value="TreeGrafter"/>
</dbReference>
<evidence type="ECO:0000256" key="2">
    <source>
        <dbReference type="SAM" id="MobiDB-lite"/>
    </source>
</evidence>
<dbReference type="Gene3D" id="1.25.40.20">
    <property type="entry name" value="Ankyrin repeat-containing domain"/>
    <property type="match status" value="1"/>
</dbReference>
<feature type="region of interest" description="Disordered" evidence="2">
    <location>
        <begin position="599"/>
        <end position="656"/>
    </location>
</feature>
<feature type="region of interest" description="Disordered" evidence="2">
    <location>
        <begin position="184"/>
        <end position="222"/>
    </location>
</feature>
<keyword evidence="5" id="KW-1185">Reference proteome</keyword>
<reference evidence="5" key="1">
    <citation type="journal article" date="2014" name="Genome Announc.">
        <title>Genome sequence of the pathogenic fungus Sporothrix schenckii (ATCC 58251).</title>
        <authorList>
            <person name="Cuomo C.A."/>
            <person name="Rodriguez-Del Valle N."/>
            <person name="Perez-Sanchez L."/>
            <person name="Abouelleil A."/>
            <person name="Goldberg J."/>
            <person name="Young S."/>
            <person name="Zeng Q."/>
            <person name="Birren B.W."/>
        </authorList>
    </citation>
    <scope>NUCLEOTIDE SEQUENCE [LARGE SCALE GENOMIC DNA]</scope>
    <source>
        <strain evidence="5">ATCC 58251 / de Perez 2211183</strain>
    </source>
</reference>
<gene>
    <name evidence="4" type="ORF">HMPREF1624_01789</name>
</gene>
<dbReference type="SUPFAM" id="SSF64268">
    <property type="entry name" value="PX domain"/>
    <property type="match status" value="1"/>
</dbReference>
<dbReference type="OrthoDB" id="7464126at2759"/>
<dbReference type="Proteomes" id="UP000018087">
    <property type="component" value="Unassembled WGS sequence"/>
</dbReference>
<dbReference type="GO" id="GO:0005085">
    <property type="term" value="F:guanyl-nucleotide exchange factor activity"/>
    <property type="evidence" value="ECO:0007669"/>
    <property type="project" value="TreeGrafter"/>
</dbReference>
<accession>U7Q6I5</accession>
<evidence type="ECO:0000256" key="1">
    <source>
        <dbReference type="ARBA" id="ARBA00007428"/>
    </source>
</evidence>
<dbReference type="Gene3D" id="1.20.1050.80">
    <property type="entry name" value="VPS9 domain"/>
    <property type="match status" value="1"/>
</dbReference>
<dbReference type="InterPro" id="IPR003123">
    <property type="entry name" value="VPS9"/>
</dbReference>
<dbReference type="EMBL" id="KI440842">
    <property type="protein sequence ID" value="ERT03474.1"/>
    <property type="molecule type" value="Genomic_DNA"/>
</dbReference>
<feature type="compositionally biased region" description="Polar residues" evidence="2">
    <location>
        <begin position="304"/>
        <end position="327"/>
    </location>
</feature>
<dbReference type="eggNOG" id="ENOG502R3ZQ">
    <property type="taxonomic scope" value="Eukaryota"/>
</dbReference>
<dbReference type="HOGENOM" id="CLU_002294_0_0_1"/>
<dbReference type="GO" id="GO:0000149">
    <property type="term" value="F:SNARE binding"/>
    <property type="evidence" value="ECO:0007669"/>
    <property type="project" value="TreeGrafter"/>
</dbReference>
<dbReference type="PANTHER" id="PTHR24170:SF1">
    <property type="entry name" value="DOMAIN PROTEIN, PUTATIVE (AFU_ORTHOLOGUE AFUA_1G09870)-RELATED"/>
    <property type="match status" value="1"/>
</dbReference>
<dbReference type="PANTHER" id="PTHR24170">
    <property type="entry name" value="ANKYRIN REPEAT DOMAIN-CONTAINING PROTEIN 27"/>
    <property type="match status" value="1"/>
</dbReference>